<dbReference type="GO" id="GO:0003677">
    <property type="term" value="F:DNA binding"/>
    <property type="evidence" value="ECO:0007669"/>
    <property type="project" value="UniProtKB-KW"/>
</dbReference>
<evidence type="ECO:0000256" key="5">
    <source>
        <dbReference type="ARBA" id="ARBA00023163"/>
    </source>
</evidence>
<dbReference type="SMART" id="SM00380">
    <property type="entry name" value="AP2"/>
    <property type="match status" value="1"/>
</dbReference>
<evidence type="ECO:0000256" key="1">
    <source>
        <dbReference type="ARBA" id="ARBA00004123"/>
    </source>
</evidence>
<dbReference type="AlphaFoldDB" id="A0AAQ3PB11"/>
<name>A0AAQ3PB11_VIGMU</name>
<dbReference type="Proteomes" id="UP001374535">
    <property type="component" value="Chromosome 1"/>
</dbReference>
<keyword evidence="10" id="KW-1185">Reference proteome</keyword>
<dbReference type="EMBL" id="CP144700">
    <property type="protein sequence ID" value="WVZ24299.1"/>
    <property type="molecule type" value="Genomic_DNA"/>
</dbReference>
<comment type="subcellular location">
    <subcellularLocation>
        <location evidence="1">Nucleus</location>
    </subcellularLocation>
</comment>
<keyword evidence="4" id="KW-0238">DNA-binding</keyword>
<dbReference type="PROSITE" id="PS51032">
    <property type="entry name" value="AP2_ERF"/>
    <property type="match status" value="1"/>
</dbReference>
<evidence type="ECO:0000256" key="7">
    <source>
        <dbReference type="SAM" id="MobiDB-lite"/>
    </source>
</evidence>
<dbReference type="InterPro" id="IPR001471">
    <property type="entry name" value="AP2/ERF_dom"/>
</dbReference>
<dbReference type="Gene3D" id="3.30.730.10">
    <property type="entry name" value="AP2/ERF domain"/>
    <property type="match status" value="1"/>
</dbReference>
<dbReference type="InterPro" id="IPR036955">
    <property type="entry name" value="AP2/ERF_dom_sf"/>
</dbReference>
<evidence type="ECO:0000313" key="10">
    <source>
        <dbReference type="Proteomes" id="UP001374535"/>
    </source>
</evidence>
<protein>
    <recommendedName>
        <fullName evidence="8">AP2/ERF domain-containing protein</fullName>
    </recommendedName>
</protein>
<dbReference type="GO" id="GO:0003700">
    <property type="term" value="F:DNA-binding transcription factor activity"/>
    <property type="evidence" value="ECO:0007669"/>
    <property type="project" value="InterPro"/>
</dbReference>
<dbReference type="InterPro" id="IPR016177">
    <property type="entry name" value="DNA-bd_dom_sf"/>
</dbReference>
<evidence type="ECO:0000313" key="9">
    <source>
        <dbReference type="EMBL" id="WVZ24299.1"/>
    </source>
</evidence>
<gene>
    <name evidence="9" type="ORF">V8G54_002843</name>
</gene>
<evidence type="ECO:0000259" key="8">
    <source>
        <dbReference type="PROSITE" id="PS51032"/>
    </source>
</evidence>
<dbReference type="PANTHER" id="PTHR31677">
    <property type="entry name" value="AP2 DOMAIN CLASS TRANSCRIPTION FACTOR"/>
    <property type="match status" value="1"/>
</dbReference>
<reference evidence="9 10" key="1">
    <citation type="journal article" date="2023" name="Life. Sci Alliance">
        <title>Evolutionary insights into 3D genome organization and epigenetic landscape of Vigna mungo.</title>
        <authorList>
            <person name="Junaid A."/>
            <person name="Singh B."/>
            <person name="Bhatia S."/>
        </authorList>
    </citation>
    <scope>NUCLEOTIDE SEQUENCE [LARGE SCALE GENOMIC DNA]</scope>
    <source>
        <strain evidence="9">Urdbean</strain>
    </source>
</reference>
<feature type="compositionally biased region" description="Basic and acidic residues" evidence="7">
    <location>
        <begin position="1"/>
        <end position="20"/>
    </location>
</feature>
<evidence type="ECO:0000256" key="3">
    <source>
        <dbReference type="ARBA" id="ARBA00023015"/>
    </source>
</evidence>
<feature type="region of interest" description="Disordered" evidence="7">
    <location>
        <begin position="1"/>
        <end position="25"/>
    </location>
</feature>
<sequence length="134" mass="14843">MEDSHKSEAEKEKGGEEVKYRGVKKRPRNLTGRQWLGTFNTAEEAARAYDRATLQLRGALSQIIPFLLQPSKGGQGAAGSRLPGIPKFGVVVIEKGVSQGVTAHKRVEPLRTVWTTSPMTLLVGRKNTRRILHR</sequence>
<evidence type="ECO:0000256" key="4">
    <source>
        <dbReference type="ARBA" id="ARBA00023125"/>
    </source>
</evidence>
<keyword evidence="3" id="KW-0805">Transcription regulation</keyword>
<evidence type="ECO:0000256" key="2">
    <source>
        <dbReference type="ARBA" id="ARBA00022745"/>
    </source>
</evidence>
<dbReference type="GO" id="GO:0005634">
    <property type="term" value="C:nucleus"/>
    <property type="evidence" value="ECO:0007669"/>
    <property type="project" value="UniProtKB-SubCell"/>
</dbReference>
<organism evidence="9 10">
    <name type="scientific">Vigna mungo</name>
    <name type="common">Black gram</name>
    <name type="synonym">Phaseolus mungo</name>
    <dbReference type="NCBI Taxonomy" id="3915"/>
    <lineage>
        <taxon>Eukaryota</taxon>
        <taxon>Viridiplantae</taxon>
        <taxon>Streptophyta</taxon>
        <taxon>Embryophyta</taxon>
        <taxon>Tracheophyta</taxon>
        <taxon>Spermatophyta</taxon>
        <taxon>Magnoliopsida</taxon>
        <taxon>eudicotyledons</taxon>
        <taxon>Gunneridae</taxon>
        <taxon>Pentapetalae</taxon>
        <taxon>rosids</taxon>
        <taxon>fabids</taxon>
        <taxon>Fabales</taxon>
        <taxon>Fabaceae</taxon>
        <taxon>Papilionoideae</taxon>
        <taxon>50 kb inversion clade</taxon>
        <taxon>NPAAA clade</taxon>
        <taxon>indigoferoid/millettioid clade</taxon>
        <taxon>Phaseoleae</taxon>
        <taxon>Vigna</taxon>
    </lineage>
</organism>
<keyword evidence="5" id="KW-0804">Transcription</keyword>
<proteinExistence type="predicted"/>
<dbReference type="PANTHER" id="PTHR31677:SF196">
    <property type="entry name" value="ETHYLENE-RESPONSIVE TRANSCRIPTION FACTOR ERF109"/>
    <property type="match status" value="1"/>
</dbReference>
<dbReference type="CDD" id="cd00018">
    <property type="entry name" value="AP2"/>
    <property type="match status" value="1"/>
</dbReference>
<dbReference type="SUPFAM" id="SSF54171">
    <property type="entry name" value="DNA-binding domain"/>
    <property type="match status" value="1"/>
</dbReference>
<keyword evidence="6" id="KW-0539">Nucleus</keyword>
<evidence type="ECO:0000256" key="6">
    <source>
        <dbReference type="ARBA" id="ARBA00023242"/>
    </source>
</evidence>
<accession>A0AAQ3PB11</accession>
<dbReference type="GO" id="GO:0009873">
    <property type="term" value="P:ethylene-activated signaling pathway"/>
    <property type="evidence" value="ECO:0007669"/>
    <property type="project" value="UniProtKB-KW"/>
</dbReference>
<feature type="domain" description="AP2/ERF" evidence="8">
    <location>
        <begin position="19"/>
        <end position="67"/>
    </location>
</feature>
<keyword evidence="2" id="KW-0936">Ethylene signaling pathway</keyword>